<evidence type="ECO:0000313" key="1">
    <source>
        <dbReference type="EMBL" id="ADJ64950.1"/>
    </source>
</evidence>
<sequence length="554" mass="61471">MKDGTNRDAFINGDAIWEPCPFWPPDLFAVIGTIVEQSGCYTFAGPSLDDSTEHKKFLRRVKEISNEWKRDVDVPRRLQALWEKLLKKYGTYAIDGVVAHEELVRILLTMFAVADEASVGIGWEPDRSKPKSPPSVFADYAMLSLTPDSDSKVSKLPHTPYSVCAFVPPEMAVVLPKSITASVGCTVRSLSHHLALLPARSQVKPSWFMAQPYNVAQNGLRLLIIPFPFTVPDKSFRLSVDPVELTKGLHTAAFFKLKQMWLLTKDRKRISGKMLVEHLIKPLLEKARIVGDGDIDAVVMPECALSDELAYEVASALTKENLPLLITGTLKNIKGRARNSARTFSFLPGGAGGLTSIQSKHHRWRLDKSQVDRYGLSFARSSKSSKWWEDIDISERHLPFYSIGKDLSLTVLVCEDLARSDPAMPVIRAVGPNLILALLMDGPQLPLRWPGRYATVLAEDPGSSVLSITCAGMVDRSNQREHNPLRSIGLWGEAGAPMPRQLLISTSEHGLLLKLRAEATEQHTLDTRADGTVTQMLKFVSQTPLALNNPPDWL</sequence>
<evidence type="ECO:0000313" key="2">
    <source>
        <dbReference type="Proteomes" id="UP000000329"/>
    </source>
</evidence>
<name>D8IPQ3_HERSS</name>
<dbReference type="eggNOG" id="COG0388">
    <property type="taxonomic scope" value="Bacteria"/>
</dbReference>
<dbReference type="Proteomes" id="UP000000329">
    <property type="component" value="Chromosome"/>
</dbReference>
<proteinExistence type="predicted"/>
<protein>
    <submittedName>
        <fullName evidence="1">Uncharacterized protein</fullName>
    </submittedName>
</protein>
<dbReference type="STRING" id="757424.Hsero_3471"/>
<accession>D8IPQ3</accession>
<dbReference type="AlphaFoldDB" id="D8IPQ3"/>
<gene>
    <name evidence="1" type="ordered locus">Hsero_3471</name>
</gene>
<dbReference type="HOGENOM" id="CLU_485641_0_0_4"/>
<organism evidence="1 2">
    <name type="scientific">Herbaspirillum seropedicae (strain SmR1)</name>
    <dbReference type="NCBI Taxonomy" id="757424"/>
    <lineage>
        <taxon>Bacteria</taxon>
        <taxon>Pseudomonadati</taxon>
        <taxon>Pseudomonadota</taxon>
        <taxon>Betaproteobacteria</taxon>
        <taxon>Burkholderiales</taxon>
        <taxon>Oxalobacteraceae</taxon>
        <taxon>Herbaspirillum</taxon>
    </lineage>
</organism>
<keyword evidence="2" id="KW-1185">Reference proteome</keyword>
<dbReference type="EMBL" id="CP002039">
    <property type="protein sequence ID" value="ADJ64950.1"/>
    <property type="molecule type" value="Genomic_DNA"/>
</dbReference>
<reference evidence="1 2" key="1">
    <citation type="submission" date="2010-04" db="EMBL/GenBank/DDBJ databases">
        <title>The genome of Herbaspirillum seropedicae SmR1, an endophytic, nitrogen-fixing, plant-growth promoting beta-Proteobacteria.</title>
        <authorList>
            <person name="Pedrosa F.O."/>
            <person name="Monteiro R.A."/>
            <person name="Wassem R."/>
            <person name="Cruz L.M."/>
            <person name="Ayub R.A."/>
            <person name="Colauto N.B."/>
            <person name="Fernandez M.A."/>
            <person name="Fungaro M.H.P."/>
            <person name="Grisard E.C."/>
            <person name="Hungria M."/>
            <person name="Madeira H.M.F."/>
            <person name="Nodari R.O."/>
            <person name="Osaku C.A."/>
            <person name="Petzl-Erler M.L."/>
            <person name="Terenzi H."/>
            <person name="Vieira L.G.E."/>
            <person name="Almeida M.I.M."/>
            <person name="Alves L.R."/>
            <person name="Arantes O.M.N."/>
            <person name="Balsanelli E."/>
            <person name="Barcellos F.G."/>
            <person name="Baura V.A."/>
            <person name="Binde D.R."/>
            <person name="Campo R.J."/>
            <person name="Chubatsu L.S."/>
            <person name="Chueire L.M.O."/>
            <person name="Ciferri R.R."/>
            <person name="Correa L.C."/>
            <person name="da Conceicao Silva J.L."/>
            <person name="Dabul A.N.G."/>
            <person name="Dambros B.P."/>
            <person name="Faoro H."/>
            <person name="Favetti A."/>
            <person name="Friedermann G."/>
            <person name="Furlaneto M.C."/>
            <person name="Gasques L.S."/>
            <person name="Gimenes C.C.T."/>
            <person name="Gioppo N.M.R."/>
            <person name="Glienke-Blanco C."/>
            <person name="Godoy L.P."/>
            <person name="Guerra M.P."/>
            <person name="Karp S."/>
            <person name="Kava-Cordeiro V."/>
            <person name="Margarido V.P."/>
            <person name="Mathioni S.M."/>
            <person name="Menck-Soares M.A."/>
            <person name="Murace N.K."/>
            <person name="Nicolas M.F."/>
            <person name="Oliveira C.E.C."/>
            <person name="Pagnan N.A.B."/>
            <person name="Pamphile J.A."/>
            <person name="Patussi E.V."/>
            <person name="Pereira L.F.P."/>
            <person name="Pereira-Ferrari L."/>
            <person name="Pinto F.G.S."/>
            <person name="Precoma C."/>
            <person name="Prioli A.J."/>
            <person name="Prioli S.M.A.P."/>
            <person name="Raittz R.T."/>
            <person name="Ramos H.J.O."/>
            <person name="Ribeiro E.M.S.F."/>
            <person name="Rigo L.U."/>
            <person name="Rocha C.L.M.S.C."/>
            <person name="Rocha S.N."/>
            <person name="Santos K."/>
            <person name="Satori D."/>
            <person name="Silva A.G."/>
            <person name="Simao R.C.G."/>
            <person name="Soares M.A.M."/>
            <person name="Souza E.M."/>
            <person name="Steffens M.B.R."/>
            <person name="Steindel M."/>
            <person name="Tadra-Sfeir M.Z."/>
            <person name="Takahashi E.K."/>
            <person name="Torres R.A."/>
            <person name="Valle J.S."/>
            <person name="Vernal J.I."/>
            <person name="Vilas-Boas L.A."/>
            <person name="Watanabe M.A.E."/>
            <person name="Weiss V.A."/>
            <person name="Yates M.A."/>
            <person name="Souza E.M."/>
        </authorList>
    </citation>
    <scope>NUCLEOTIDE SEQUENCE [LARGE SCALE GENOMIC DNA]</scope>
    <source>
        <strain evidence="1 2">SmR1</strain>
    </source>
</reference>
<dbReference type="KEGG" id="hse:Hsero_3471"/>